<dbReference type="InterPro" id="IPR041413">
    <property type="entry name" value="MLTR_LBD"/>
</dbReference>
<protein>
    <submittedName>
        <fullName evidence="2">Helix-turn-helix transcriptional regulator</fullName>
    </submittedName>
</protein>
<dbReference type="Gene3D" id="1.10.260.40">
    <property type="entry name" value="lambda repressor-like DNA-binding domains"/>
    <property type="match status" value="1"/>
</dbReference>
<sequence>MQTEEFPRMLKSWRARANVSQLELSMLCDVSQKHISFIETARSSPSRAMVLQICEALNVPLRDRNGLLVTAGFAPEFRESALSEPEMAEVDKALDMMLSHQDPFPAMVVDGLFNVQRANLGAIKLQCFLYDVDHPEDLPPVAGNMMHSLFSPDGIRDHIANWDEIAPFFLKQLHAEALAHRTAGPFSDLVRTLESYDGVPSDWKRHQPNHWQAPILTVDIDKDGKRLSFFSTIATLGTPRDITLQEMRIESYFPANDATRRFFSDA</sequence>
<name>A0A9X3UHW6_9HYPH</name>
<dbReference type="AlphaFoldDB" id="A0A9X3UHW6"/>
<evidence type="ECO:0000313" key="3">
    <source>
        <dbReference type="Proteomes" id="UP001151234"/>
    </source>
</evidence>
<dbReference type="GO" id="GO:0003677">
    <property type="term" value="F:DNA binding"/>
    <property type="evidence" value="ECO:0007669"/>
    <property type="project" value="InterPro"/>
</dbReference>
<dbReference type="InterPro" id="IPR001387">
    <property type="entry name" value="Cro/C1-type_HTH"/>
</dbReference>
<evidence type="ECO:0000313" key="2">
    <source>
        <dbReference type="EMBL" id="MDA5398958.1"/>
    </source>
</evidence>
<dbReference type="InterPro" id="IPR010982">
    <property type="entry name" value="Lambda_DNA-bd_dom_sf"/>
</dbReference>
<keyword evidence="3" id="KW-1185">Reference proteome</keyword>
<gene>
    <name evidence="2" type="ORF">OQ273_10280</name>
</gene>
<organism evidence="2 3">
    <name type="scientific">Hoeflea prorocentri</name>
    <dbReference type="NCBI Taxonomy" id="1922333"/>
    <lineage>
        <taxon>Bacteria</taxon>
        <taxon>Pseudomonadati</taxon>
        <taxon>Pseudomonadota</taxon>
        <taxon>Alphaproteobacteria</taxon>
        <taxon>Hyphomicrobiales</taxon>
        <taxon>Rhizobiaceae</taxon>
        <taxon>Hoeflea</taxon>
    </lineage>
</organism>
<dbReference type="Proteomes" id="UP001151234">
    <property type="component" value="Unassembled WGS sequence"/>
</dbReference>
<dbReference type="PANTHER" id="PTHR35010:SF4">
    <property type="entry name" value="BLL5781 PROTEIN"/>
    <property type="match status" value="1"/>
</dbReference>
<feature type="domain" description="HTH cro/C1-type" evidence="1">
    <location>
        <begin position="10"/>
        <end position="64"/>
    </location>
</feature>
<reference evidence="2" key="1">
    <citation type="submission" date="2022-11" db="EMBL/GenBank/DDBJ databases">
        <title>Draft genome sequence of Hoeflea poritis E7-10 and Hoeflea prorocentri PM5-8, separated from scleractinian coral Porites lutea and marine dinoflagellate.</title>
        <authorList>
            <person name="Zhang G."/>
            <person name="Wei Q."/>
            <person name="Cai L."/>
        </authorList>
    </citation>
    <scope>NUCLEOTIDE SEQUENCE</scope>
    <source>
        <strain evidence="2">PM5-8</strain>
    </source>
</reference>
<dbReference type="CDD" id="cd00093">
    <property type="entry name" value="HTH_XRE"/>
    <property type="match status" value="1"/>
</dbReference>
<proteinExistence type="predicted"/>
<dbReference type="SMART" id="SM00530">
    <property type="entry name" value="HTH_XRE"/>
    <property type="match status" value="1"/>
</dbReference>
<comment type="caution">
    <text evidence="2">The sequence shown here is derived from an EMBL/GenBank/DDBJ whole genome shotgun (WGS) entry which is preliminary data.</text>
</comment>
<evidence type="ECO:0000259" key="1">
    <source>
        <dbReference type="PROSITE" id="PS50943"/>
    </source>
</evidence>
<dbReference type="Gene3D" id="3.30.450.180">
    <property type="match status" value="1"/>
</dbReference>
<dbReference type="SUPFAM" id="SSF47413">
    <property type="entry name" value="lambda repressor-like DNA-binding domains"/>
    <property type="match status" value="1"/>
</dbReference>
<dbReference type="Pfam" id="PF17765">
    <property type="entry name" value="MLTR_LBD"/>
    <property type="match status" value="1"/>
</dbReference>
<dbReference type="Pfam" id="PF01381">
    <property type="entry name" value="HTH_3"/>
    <property type="match status" value="1"/>
</dbReference>
<dbReference type="PROSITE" id="PS50943">
    <property type="entry name" value="HTH_CROC1"/>
    <property type="match status" value="1"/>
</dbReference>
<dbReference type="PANTHER" id="PTHR35010">
    <property type="entry name" value="BLL4672 PROTEIN-RELATED"/>
    <property type="match status" value="1"/>
</dbReference>
<dbReference type="RefSeq" id="WP_267990404.1">
    <property type="nucleotide sequence ID" value="NZ_JAPJZI010000001.1"/>
</dbReference>
<dbReference type="EMBL" id="JAPJZI010000001">
    <property type="protein sequence ID" value="MDA5398958.1"/>
    <property type="molecule type" value="Genomic_DNA"/>
</dbReference>
<accession>A0A9X3UHW6</accession>